<reference evidence="2" key="2">
    <citation type="submission" date="2022-01" db="EMBL/GenBank/DDBJ databases">
        <authorList>
            <person name="Yamashiro T."/>
            <person name="Shiraishi A."/>
            <person name="Satake H."/>
            <person name="Nakayama K."/>
        </authorList>
    </citation>
    <scope>NUCLEOTIDE SEQUENCE</scope>
</reference>
<protein>
    <submittedName>
        <fullName evidence="2">Uncharacterized protein</fullName>
    </submittedName>
</protein>
<feature type="transmembrane region" description="Helical" evidence="1">
    <location>
        <begin position="74"/>
        <end position="96"/>
    </location>
</feature>
<keyword evidence="1" id="KW-0472">Membrane</keyword>
<keyword evidence="1" id="KW-1133">Transmembrane helix</keyword>
<keyword evidence="3" id="KW-1185">Reference proteome</keyword>
<evidence type="ECO:0000313" key="2">
    <source>
        <dbReference type="EMBL" id="GJT02670.1"/>
    </source>
</evidence>
<dbReference type="Proteomes" id="UP001151760">
    <property type="component" value="Unassembled WGS sequence"/>
</dbReference>
<comment type="caution">
    <text evidence="2">The sequence shown here is derived from an EMBL/GenBank/DDBJ whole genome shotgun (WGS) entry which is preliminary data.</text>
</comment>
<gene>
    <name evidence="2" type="ORF">Tco_0823839</name>
</gene>
<keyword evidence="1" id="KW-0812">Transmembrane</keyword>
<organism evidence="2 3">
    <name type="scientific">Tanacetum coccineum</name>
    <dbReference type="NCBI Taxonomy" id="301880"/>
    <lineage>
        <taxon>Eukaryota</taxon>
        <taxon>Viridiplantae</taxon>
        <taxon>Streptophyta</taxon>
        <taxon>Embryophyta</taxon>
        <taxon>Tracheophyta</taxon>
        <taxon>Spermatophyta</taxon>
        <taxon>Magnoliopsida</taxon>
        <taxon>eudicotyledons</taxon>
        <taxon>Gunneridae</taxon>
        <taxon>Pentapetalae</taxon>
        <taxon>asterids</taxon>
        <taxon>campanulids</taxon>
        <taxon>Asterales</taxon>
        <taxon>Asteraceae</taxon>
        <taxon>Asteroideae</taxon>
        <taxon>Anthemideae</taxon>
        <taxon>Anthemidinae</taxon>
        <taxon>Tanacetum</taxon>
    </lineage>
</organism>
<feature type="transmembrane region" description="Helical" evidence="1">
    <location>
        <begin position="37"/>
        <end position="68"/>
    </location>
</feature>
<sequence length="159" mass="17156">MGNTRRHKYAVSSLMDMAYWMSELVFFIFLRLSSRMLLLVVVVVVVVPVVIATVVVVVVVLVLLVIVVVALIDLVVLVAFIVLFVVVVVVVAVVVCKGYGTVVDVFIPDCKAKAGKRNLLKDSEWLGRVVHCITGADVALHVSNHPNDSGGICIDTVSA</sequence>
<reference evidence="2" key="1">
    <citation type="journal article" date="2022" name="Int. J. Mol. Sci.">
        <title>Draft Genome of Tanacetum Coccineum: Genomic Comparison of Closely Related Tanacetum-Family Plants.</title>
        <authorList>
            <person name="Yamashiro T."/>
            <person name="Shiraishi A."/>
            <person name="Nakayama K."/>
            <person name="Satake H."/>
        </authorList>
    </citation>
    <scope>NUCLEOTIDE SEQUENCE</scope>
</reference>
<dbReference type="EMBL" id="BQNB010012367">
    <property type="protein sequence ID" value="GJT02670.1"/>
    <property type="molecule type" value="Genomic_DNA"/>
</dbReference>
<proteinExistence type="predicted"/>
<evidence type="ECO:0000313" key="3">
    <source>
        <dbReference type="Proteomes" id="UP001151760"/>
    </source>
</evidence>
<name>A0ABQ5AJ49_9ASTR</name>
<evidence type="ECO:0000256" key="1">
    <source>
        <dbReference type="SAM" id="Phobius"/>
    </source>
</evidence>
<accession>A0ABQ5AJ49</accession>